<evidence type="ECO:0000313" key="2">
    <source>
        <dbReference type="EMBL" id="KAK2812494.1"/>
    </source>
</evidence>
<keyword evidence="3" id="KW-1185">Reference proteome</keyword>
<protein>
    <recommendedName>
        <fullName evidence="4">Ig-like domain-containing protein</fullName>
    </recommendedName>
</protein>
<dbReference type="AlphaFoldDB" id="A0AA88LIJ8"/>
<evidence type="ECO:0008006" key="4">
    <source>
        <dbReference type="Google" id="ProtNLM"/>
    </source>
</evidence>
<sequence length="170" mass="19375">MTIHHVTKSDEGVYTCNISSRGESPPAWIYVTEKPTTTTPPTQISVTDKPSTSRPALNVLFFVVPVCCLFLMLLVLLVIHVWKKHKVDEEKVEEGEITYSDVKISHHQQWPKKKNREADPATVYSAVRTQDVSYGQIVIKPNRSREFPQEPEVVYSSLRSSFTPSHPFNH</sequence>
<keyword evidence="1" id="KW-0472">Membrane</keyword>
<evidence type="ECO:0000256" key="1">
    <source>
        <dbReference type="SAM" id="Phobius"/>
    </source>
</evidence>
<comment type="caution">
    <text evidence="2">The sequence shown here is derived from an EMBL/GenBank/DDBJ whole genome shotgun (WGS) entry which is preliminary data.</text>
</comment>
<dbReference type="EMBL" id="JAUPFM010000130">
    <property type="protein sequence ID" value="KAK2812494.1"/>
    <property type="molecule type" value="Genomic_DNA"/>
</dbReference>
<evidence type="ECO:0000313" key="3">
    <source>
        <dbReference type="Proteomes" id="UP001187415"/>
    </source>
</evidence>
<dbReference type="InterPro" id="IPR013783">
    <property type="entry name" value="Ig-like_fold"/>
</dbReference>
<proteinExistence type="predicted"/>
<name>A0AA88LIJ8_CHASR</name>
<organism evidence="2 3">
    <name type="scientific">Channa striata</name>
    <name type="common">Snakehead murrel</name>
    <name type="synonym">Ophicephalus striatus</name>
    <dbReference type="NCBI Taxonomy" id="64152"/>
    <lineage>
        <taxon>Eukaryota</taxon>
        <taxon>Metazoa</taxon>
        <taxon>Chordata</taxon>
        <taxon>Craniata</taxon>
        <taxon>Vertebrata</taxon>
        <taxon>Euteleostomi</taxon>
        <taxon>Actinopterygii</taxon>
        <taxon>Neopterygii</taxon>
        <taxon>Teleostei</taxon>
        <taxon>Neoteleostei</taxon>
        <taxon>Acanthomorphata</taxon>
        <taxon>Anabantaria</taxon>
        <taxon>Anabantiformes</taxon>
        <taxon>Channoidei</taxon>
        <taxon>Channidae</taxon>
        <taxon>Channa</taxon>
    </lineage>
</organism>
<feature type="transmembrane region" description="Helical" evidence="1">
    <location>
        <begin position="59"/>
        <end position="82"/>
    </location>
</feature>
<accession>A0AA88LIJ8</accession>
<keyword evidence="1" id="KW-0812">Transmembrane</keyword>
<gene>
    <name evidence="2" type="ORF">Q5P01_000022</name>
</gene>
<dbReference type="SUPFAM" id="SSF48726">
    <property type="entry name" value="Immunoglobulin"/>
    <property type="match status" value="1"/>
</dbReference>
<reference evidence="2" key="1">
    <citation type="submission" date="2023-07" db="EMBL/GenBank/DDBJ databases">
        <title>Chromosome-level Genome Assembly of Striped Snakehead (Channa striata).</title>
        <authorList>
            <person name="Liu H."/>
        </authorList>
    </citation>
    <scope>NUCLEOTIDE SEQUENCE</scope>
    <source>
        <strain evidence="2">Gz</strain>
        <tissue evidence="2">Muscle</tissue>
    </source>
</reference>
<dbReference type="InterPro" id="IPR036179">
    <property type="entry name" value="Ig-like_dom_sf"/>
</dbReference>
<dbReference type="Proteomes" id="UP001187415">
    <property type="component" value="Unassembled WGS sequence"/>
</dbReference>
<dbReference type="Gene3D" id="2.60.40.10">
    <property type="entry name" value="Immunoglobulins"/>
    <property type="match status" value="1"/>
</dbReference>
<keyword evidence="1" id="KW-1133">Transmembrane helix</keyword>